<sequence>MWPDTPPRTRATTPSPKPNDTLSRVATLQHKVEYAHTLQSVPSITSLSLGSTAPSKPLLSRFSSSRPKHEDSLDKNEEVLCGFLKKSTGPWSIAWWQDAMPKNRHVGNEPGRGWRPFKVVFARGVLHFYKVPSVMIPEIRSTFQVRATAWPNELEENEAPSSPLDTDLPSSALASSDTASVFQENAETVWESEAKHPDLILVQSGMLPSSWAARIEYATGAALAHELVFATQRVTAKPSNNGVLTDASHISDRAERSFLHIAFYALGTSSVPFDMFLKHLHTFFKLAQRLGVVHTDPGCVRRISLFLELLLWKRPLLPNRHETVFFQEADQLATALTRLEPGMYMPLVRQFRAWRENYRQTVGSPTDWQRTTEAGAIRKDSLDQLYSCWTTEVFLSSDAMEIAQQIQCFHAGRLASFVRAPITAYRLASTVSETLLRSFRFDASRPHWLTHVILRQVLVDEAPERQAGGDRAEVVMHWTQVALASLRLRDLAGWLAIVSALCSRPVACVEWIWRHVQPAIREQLMTWAQELIHVGWLEGVHTSLEPRWSQHNTLDPDAIPFLGNAGLTQAATPLFRHARSSIQVQIAAQEPEFNRVRALAQRIAGMYEVAKPAVGCTTPIQEYQCLFQRLAQHEYPLHTGIVDYLGSAVAASGMNDMRNPTESRSWDQGASLPLFPYALPVALPGGMAPGAWPPLFDWLARYEQRGEEVPVGEALRLRSMPEPRSRASIACAEALAAPLGLRRLVSQDLSLDALASLARPAEAPSQYSVEIAAASSVRLDYRVLHVALDLPAFRDAVLLSHSRILSGAQLLDALRLRWNEAEAASREMAWHARSHVPNQYPSWTTASPYAREPADWGVVAKIRHGVLTTLQRWFTLNPYEFIVDPMLFESAYTFLCEAAAECDESPADAPKLSNMIDGLKGVYPKLVINCIAQYAYEPKPIVLRSLNASSALEIGVYLSSIVTPLYACVNLTDIARAAQSLAQVTPNAWCAAGVAMSRQGSHSVHTFARLLRLLSAPVDQGNDRMGFFDALPASIRSICDAHDCIAAWVESYVVDTQFDFSTRVQRMSVMLEIVALLRTQTAKEFGGKIDGPIPPSLIESAVLDGLTSPTSLSYVDAWNQVSEGSMSLMDKIQFLGKSMTDRGSGIASGNANRQEYSGRISSQALPTSSLDGSFAALDVANEPNSVASAPKSQPNPAPTRLTMGTAANPNAYPSSSSSMKLSNSENSRNIQGNNHRRSMSLAAQHPTHCAPAAASPTQSVPDMSIVPDMYWALAWLAACAIRLPVDRDDSIFSVIGFMALRDIAQSVCKEHQTVPNLPDALLVATERLAWMKDTVKYTTWPTSNQPTLKQESDSLARIQGTTTAISEVPRFFQAYVAGQERKISTLTSYMPPAPPTISTPAPLDLRPAETTPTKSIEPPVPTRSDALLAAVPTTRVASTFPCAGALIKVWPFEKHPYVFELILPSSTRTTLKVPDYASFCQWLAHLQSVQHVRVDPSFDPGEYAAQVAEHQGRACVAALFQVSLRELHIRTGTAIPPAIEALLREVETRGVHEQGIYRISGGKQAVDGLRKALKSQAVQPLLLTRVDVHVIASCVKLWLRELPEPVVPFQYFHRLLEAEEITDPMRRVRLVGKLVRSFPPSHYLALERITSHLAVIARASKVNLMAPHNIGLVFGSTLLSPPPGSSSVAEGFHSLGKAAHIVKILVVMHRHIFPTLGTNYGS</sequence>
<feature type="compositionally biased region" description="Polar residues" evidence="2">
    <location>
        <begin position="1184"/>
        <end position="1194"/>
    </location>
</feature>
<reference evidence="4" key="1">
    <citation type="submission" date="2023-02" db="EMBL/GenBank/DDBJ databases">
        <title>Mating type loci evolution in Malassezia.</title>
        <authorList>
            <person name="Coelho M.A."/>
        </authorList>
    </citation>
    <scope>NUCLEOTIDE SEQUENCE</scope>
    <source>
        <strain evidence="4">CBS 14136</strain>
    </source>
</reference>
<feature type="compositionally biased region" description="Low complexity" evidence="2">
    <location>
        <begin position="1214"/>
        <end position="1227"/>
    </location>
</feature>
<evidence type="ECO:0000313" key="5">
    <source>
        <dbReference type="Proteomes" id="UP001214628"/>
    </source>
</evidence>
<dbReference type="InterPro" id="IPR000198">
    <property type="entry name" value="RhoGAP_dom"/>
</dbReference>
<feature type="region of interest" description="Disordered" evidence="2">
    <location>
        <begin position="1184"/>
        <end position="1232"/>
    </location>
</feature>
<gene>
    <name evidence="4" type="ORF">MPSI1_003198</name>
</gene>
<dbReference type="GO" id="GO:0005096">
    <property type="term" value="F:GTPase activator activity"/>
    <property type="evidence" value="ECO:0007669"/>
    <property type="project" value="UniProtKB-KW"/>
</dbReference>
<protein>
    <recommendedName>
        <fullName evidence="3">Rho-GAP domain-containing protein</fullName>
    </recommendedName>
</protein>
<dbReference type="SMART" id="SM00324">
    <property type="entry name" value="RhoGAP"/>
    <property type="match status" value="1"/>
</dbReference>
<dbReference type="PANTHER" id="PTHR14130:SF14">
    <property type="entry name" value="RHO GTPASE-ACTIVATING PROTEIN 92B"/>
    <property type="match status" value="1"/>
</dbReference>
<name>A0AAF0F904_9BASI</name>
<dbReference type="SMART" id="SM00147">
    <property type="entry name" value="RasGEF"/>
    <property type="match status" value="1"/>
</dbReference>
<dbReference type="PROSITE" id="PS50238">
    <property type="entry name" value="RHOGAP"/>
    <property type="match status" value="1"/>
</dbReference>
<keyword evidence="1" id="KW-0343">GTPase activation</keyword>
<dbReference type="EMBL" id="CP118379">
    <property type="protein sequence ID" value="WFD44530.1"/>
    <property type="molecule type" value="Genomic_DNA"/>
</dbReference>
<dbReference type="Gene3D" id="1.10.840.10">
    <property type="entry name" value="Ras guanine-nucleotide exchange factors catalytic domain"/>
    <property type="match status" value="1"/>
</dbReference>
<dbReference type="SUPFAM" id="SSF48350">
    <property type="entry name" value="GTPase activation domain, GAP"/>
    <property type="match status" value="1"/>
</dbReference>
<dbReference type="GO" id="GO:0005085">
    <property type="term" value="F:guanyl-nucleotide exchange factor activity"/>
    <property type="evidence" value="ECO:0007669"/>
    <property type="project" value="InterPro"/>
</dbReference>
<dbReference type="InterPro" id="IPR008936">
    <property type="entry name" value="Rho_GTPase_activation_prot"/>
</dbReference>
<dbReference type="InterPro" id="IPR036964">
    <property type="entry name" value="RASGEF_cat_dom_sf"/>
</dbReference>
<evidence type="ECO:0000313" key="4">
    <source>
        <dbReference type="EMBL" id="WFD44530.1"/>
    </source>
</evidence>
<feature type="domain" description="Rho-GAP" evidence="3">
    <location>
        <begin position="1522"/>
        <end position="1713"/>
    </location>
</feature>
<dbReference type="Pfam" id="PF00617">
    <property type="entry name" value="RasGEF"/>
    <property type="match status" value="1"/>
</dbReference>
<dbReference type="GO" id="GO:0035020">
    <property type="term" value="P:regulation of Rac protein signal transduction"/>
    <property type="evidence" value="ECO:0007669"/>
    <property type="project" value="TreeGrafter"/>
</dbReference>
<accession>A0AAF0F904</accession>
<evidence type="ECO:0000259" key="3">
    <source>
        <dbReference type="PROSITE" id="PS50238"/>
    </source>
</evidence>
<dbReference type="Pfam" id="PF00620">
    <property type="entry name" value="RhoGAP"/>
    <property type="match status" value="1"/>
</dbReference>
<evidence type="ECO:0000256" key="1">
    <source>
        <dbReference type="ARBA" id="ARBA00022468"/>
    </source>
</evidence>
<dbReference type="InterPro" id="IPR047165">
    <property type="entry name" value="RHG17/44/SH3BP1-like"/>
</dbReference>
<feature type="region of interest" description="Disordered" evidence="2">
    <location>
        <begin position="50"/>
        <end position="71"/>
    </location>
</feature>
<proteinExistence type="predicted"/>
<dbReference type="Proteomes" id="UP001214628">
    <property type="component" value="Chromosome 5"/>
</dbReference>
<dbReference type="InterPro" id="IPR001895">
    <property type="entry name" value="RASGEF_cat_dom"/>
</dbReference>
<dbReference type="GO" id="GO:0007264">
    <property type="term" value="P:small GTPase-mediated signal transduction"/>
    <property type="evidence" value="ECO:0007669"/>
    <property type="project" value="InterPro"/>
</dbReference>
<dbReference type="GO" id="GO:0032956">
    <property type="term" value="P:regulation of actin cytoskeleton organization"/>
    <property type="evidence" value="ECO:0007669"/>
    <property type="project" value="TreeGrafter"/>
</dbReference>
<dbReference type="SUPFAM" id="SSF48366">
    <property type="entry name" value="Ras GEF"/>
    <property type="match status" value="2"/>
</dbReference>
<keyword evidence="5" id="KW-1185">Reference proteome</keyword>
<organism evidence="4 5">
    <name type="scientific">Malassezia psittaci</name>
    <dbReference type="NCBI Taxonomy" id="1821823"/>
    <lineage>
        <taxon>Eukaryota</taxon>
        <taxon>Fungi</taxon>
        <taxon>Dikarya</taxon>
        <taxon>Basidiomycota</taxon>
        <taxon>Ustilaginomycotina</taxon>
        <taxon>Malasseziomycetes</taxon>
        <taxon>Malasseziales</taxon>
        <taxon>Malasseziaceae</taxon>
        <taxon>Malassezia</taxon>
    </lineage>
</organism>
<evidence type="ECO:0000256" key="2">
    <source>
        <dbReference type="SAM" id="MobiDB-lite"/>
    </source>
</evidence>
<dbReference type="PANTHER" id="PTHR14130">
    <property type="entry name" value="3BP-1 RELATED RHOGAP"/>
    <property type="match status" value="1"/>
</dbReference>
<dbReference type="Gene3D" id="1.10.555.10">
    <property type="entry name" value="Rho GTPase activation protein"/>
    <property type="match status" value="1"/>
</dbReference>
<dbReference type="InterPro" id="IPR023578">
    <property type="entry name" value="Ras_GEF_dom_sf"/>
</dbReference>
<feature type="region of interest" description="Disordered" evidence="2">
    <location>
        <begin position="1"/>
        <end position="22"/>
    </location>
</feature>
<dbReference type="CDD" id="cd00159">
    <property type="entry name" value="RhoGAP"/>
    <property type="match status" value="1"/>
</dbReference>